<keyword evidence="2" id="KW-0812">Transmembrane</keyword>
<feature type="transmembrane region" description="Helical" evidence="2">
    <location>
        <begin position="45"/>
        <end position="64"/>
    </location>
</feature>
<organism evidence="3 4">
    <name type="scientific">Algoriphagus boseongensis</name>
    <dbReference type="NCBI Taxonomy" id="1442587"/>
    <lineage>
        <taxon>Bacteria</taxon>
        <taxon>Pseudomonadati</taxon>
        <taxon>Bacteroidota</taxon>
        <taxon>Cytophagia</taxon>
        <taxon>Cytophagales</taxon>
        <taxon>Cyclobacteriaceae</taxon>
        <taxon>Algoriphagus</taxon>
    </lineage>
</organism>
<dbReference type="OrthoDB" id="826165at2"/>
<gene>
    <name evidence="3" type="ORF">DFQ04_2706</name>
</gene>
<dbReference type="RefSeq" id="WP_133556633.1">
    <property type="nucleotide sequence ID" value="NZ_SNYF01000007.1"/>
</dbReference>
<keyword evidence="4" id="KW-1185">Reference proteome</keyword>
<comment type="caution">
    <text evidence="3">The sequence shown here is derived from an EMBL/GenBank/DDBJ whole genome shotgun (WGS) entry which is preliminary data.</text>
</comment>
<evidence type="ECO:0000313" key="4">
    <source>
        <dbReference type="Proteomes" id="UP000294535"/>
    </source>
</evidence>
<keyword evidence="2" id="KW-0472">Membrane</keyword>
<name>A0A4R6T532_9BACT</name>
<dbReference type="AlphaFoldDB" id="A0A4R6T532"/>
<feature type="compositionally biased region" description="Polar residues" evidence="1">
    <location>
        <begin position="96"/>
        <end position="131"/>
    </location>
</feature>
<evidence type="ECO:0000256" key="2">
    <source>
        <dbReference type="SAM" id="Phobius"/>
    </source>
</evidence>
<keyword evidence="2" id="KW-1133">Transmembrane helix</keyword>
<dbReference type="Proteomes" id="UP000294535">
    <property type="component" value="Unassembled WGS sequence"/>
</dbReference>
<reference evidence="3 4" key="1">
    <citation type="submission" date="2019-03" db="EMBL/GenBank/DDBJ databases">
        <title>Genomic Encyclopedia of Type Strains, Phase III (KMG-III): the genomes of soil and plant-associated and newly described type strains.</title>
        <authorList>
            <person name="Whitman W."/>
        </authorList>
    </citation>
    <scope>NUCLEOTIDE SEQUENCE [LARGE SCALE GENOMIC DNA]</scope>
    <source>
        <strain evidence="3 4">CECT 8446</strain>
    </source>
</reference>
<dbReference type="EMBL" id="SNYF01000007">
    <property type="protein sequence ID" value="TDQ16585.1"/>
    <property type="molecule type" value="Genomic_DNA"/>
</dbReference>
<feature type="region of interest" description="Disordered" evidence="1">
    <location>
        <begin position="83"/>
        <end position="135"/>
    </location>
</feature>
<accession>A0A4R6T532</accession>
<evidence type="ECO:0000256" key="1">
    <source>
        <dbReference type="SAM" id="MobiDB-lite"/>
    </source>
</evidence>
<protein>
    <submittedName>
        <fullName evidence="3">Uncharacterized protein</fullName>
    </submittedName>
</protein>
<proteinExistence type="predicted"/>
<evidence type="ECO:0000313" key="3">
    <source>
        <dbReference type="EMBL" id="TDQ16585.1"/>
    </source>
</evidence>
<sequence length="263" mass="29194">MAKTNQEFDQFFREKLEGHQEKPSALAWERLESQLPKSSKSGWGVWWAIAASFSALVMVAYLNWPSADQANEEKMLAQTEETLIEENSSIEEKTTGNETSEIEANSIQENTEIKSQPKPNTSSTQKKNSPIQKVIPSEKKADSFIAQAENPSTEKAAEPVLIPELKVAEPDLTLPELKTPDLTKTVASAQTEANDEPLYRVNIYSNGIKKGEPAEKNLITELGKTVGQVEGLLGKVDEGFAEIQDRKDNLFATLTSKRDRAEK</sequence>